<protein>
    <submittedName>
        <fullName evidence="1">Probable oxygen-independent coproporphyrinogen III oxidase</fullName>
    </submittedName>
</protein>
<proteinExistence type="predicted"/>
<sequence length="80" mass="8645">MIPELVGRLGEEVPRYTSCPTAPHFHPGVAADVYRSWFKALENGGEASLYLYMRPALLVLCVPYKADPPLRAGGCGSPLA</sequence>
<dbReference type="EMBL" id="AP012557">
    <property type="protein sequence ID" value="BAN10033.1"/>
    <property type="molecule type" value="Genomic_DNA"/>
</dbReference>
<reference evidence="1" key="1">
    <citation type="submission" date="2012-10" db="EMBL/GenBank/DDBJ databases">
        <authorList>
            <person name="Maita H."/>
            <person name="Sato S."/>
        </authorList>
    </citation>
    <scope>NUCLEOTIDE SEQUENCE</scope>
    <source>
        <strain evidence="1">NZP2037</strain>
    </source>
</reference>
<organism evidence="1">
    <name type="scientific">Rhizobium loti</name>
    <name type="common">Mesorhizobium loti</name>
    <dbReference type="NCBI Taxonomy" id="381"/>
    <lineage>
        <taxon>Bacteria</taxon>
        <taxon>Pseudomonadati</taxon>
        <taxon>Pseudomonadota</taxon>
        <taxon>Alphaproteobacteria</taxon>
        <taxon>Hyphomicrobiales</taxon>
        <taxon>Phyllobacteriaceae</taxon>
        <taxon>Mesorhizobium</taxon>
    </lineage>
</organism>
<name>M5AMC7_RHILI</name>
<reference evidence="1" key="2">
    <citation type="journal article" date="2013" name="Microbes Environ.">
        <title>Commonalities and Differences among Symbiosis Islands of Three Mesorhizobium loti Strains.</title>
        <authorList>
            <person name="Kasai-Maita H."/>
            <person name="Hirakawa H."/>
            <person name="Nakamura Y."/>
            <person name="Kaneko T."/>
            <person name="Miki K."/>
            <person name="Maruya J."/>
            <person name="Okazaki S."/>
            <person name="Tabata S."/>
            <person name="Saeki K."/>
            <person name="Sato S."/>
        </authorList>
    </citation>
    <scope>NUCLEOTIDE SEQUENCE</scope>
    <source>
        <strain evidence="1">NZP2037</strain>
    </source>
</reference>
<accession>M5AMC7</accession>
<dbReference type="AlphaFoldDB" id="M5AMC7"/>
<evidence type="ECO:0000313" key="1">
    <source>
        <dbReference type="EMBL" id="BAN10033.1"/>
    </source>
</evidence>